<sequence>MDQKLTRLLGSPWINLRFLGALVVPDMIQQPPSCTGRVYRTPQTVLLQHEQPLTLSYHCAWTDLQHLTVKYTILPRNYTRACHLPGHCIAQTHSLLSHNKSVVLLSVSI</sequence>
<name>A0AAV4ED50_9GAST</name>
<gene>
    <name evidence="1" type="ORF">ElyMa_001764800</name>
</gene>
<organism evidence="1 2">
    <name type="scientific">Elysia marginata</name>
    <dbReference type="NCBI Taxonomy" id="1093978"/>
    <lineage>
        <taxon>Eukaryota</taxon>
        <taxon>Metazoa</taxon>
        <taxon>Spiralia</taxon>
        <taxon>Lophotrochozoa</taxon>
        <taxon>Mollusca</taxon>
        <taxon>Gastropoda</taxon>
        <taxon>Heterobranchia</taxon>
        <taxon>Euthyneura</taxon>
        <taxon>Panpulmonata</taxon>
        <taxon>Sacoglossa</taxon>
        <taxon>Placobranchoidea</taxon>
        <taxon>Plakobranchidae</taxon>
        <taxon>Elysia</taxon>
    </lineage>
</organism>
<accession>A0AAV4ED50</accession>
<evidence type="ECO:0000313" key="1">
    <source>
        <dbReference type="EMBL" id="GFR58296.1"/>
    </source>
</evidence>
<proteinExistence type="predicted"/>
<reference evidence="1 2" key="1">
    <citation type="journal article" date="2021" name="Elife">
        <title>Chloroplast acquisition without the gene transfer in kleptoplastic sea slugs, Plakobranchus ocellatus.</title>
        <authorList>
            <person name="Maeda T."/>
            <person name="Takahashi S."/>
            <person name="Yoshida T."/>
            <person name="Shimamura S."/>
            <person name="Takaki Y."/>
            <person name="Nagai Y."/>
            <person name="Toyoda A."/>
            <person name="Suzuki Y."/>
            <person name="Arimoto A."/>
            <person name="Ishii H."/>
            <person name="Satoh N."/>
            <person name="Nishiyama T."/>
            <person name="Hasebe M."/>
            <person name="Maruyama T."/>
            <person name="Minagawa J."/>
            <person name="Obokata J."/>
            <person name="Shigenobu S."/>
        </authorList>
    </citation>
    <scope>NUCLEOTIDE SEQUENCE [LARGE SCALE GENOMIC DNA]</scope>
</reference>
<comment type="caution">
    <text evidence="1">The sequence shown here is derived from an EMBL/GenBank/DDBJ whole genome shotgun (WGS) entry which is preliminary data.</text>
</comment>
<evidence type="ECO:0000313" key="2">
    <source>
        <dbReference type="Proteomes" id="UP000762676"/>
    </source>
</evidence>
<dbReference type="EMBL" id="BMAT01003598">
    <property type="protein sequence ID" value="GFR58296.1"/>
    <property type="molecule type" value="Genomic_DNA"/>
</dbReference>
<dbReference type="AlphaFoldDB" id="A0AAV4ED50"/>
<dbReference type="Proteomes" id="UP000762676">
    <property type="component" value="Unassembled WGS sequence"/>
</dbReference>
<protein>
    <submittedName>
        <fullName evidence="1">Uncharacterized protein</fullName>
    </submittedName>
</protein>
<keyword evidence="2" id="KW-1185">Reference proteome</keyword>